<comment type="caution">
    <text evidence="1">The sequence shown here is derived from an EMBL/GenBank/DDBJ whole genome shotgun (WGS) entry which is preliminary data.</text>
</comment>
<dbReference type="OrthoDB" id="324412at2"/>
<proteinExistence type="predicted"/>
<dbReference type="CDD" id="cd00063">
    <property type="entry name" value="FN3"/>
    <property type="match status" value="1"/>
</dbReference>
<dbReference type="InterPro" id="IPR036116">
    <property type="entry name" value="FN3_sf"/>
</dbReference>
<dbReference type="Proteomes" id="UP000232196">
    <property type="component" value="Unassembled WGS sequence"/>
</dbReference>
<dbReference type="RefSeq" id="WP_100705519.1">
    <property type="nucleotide sequence ID" value="NZ_NPDL01000002.1"/>
</dbReference>
<reference evidence="1 2" key="1">
    <citation type="submission" date="2017-07" db="EMBL/GenBank/DDBJ databases">
        <title>Leptospira spp. isolated from tropical soils.</title>
        <authorList>
            <person name="Thibeaux R."/>
            <person name="Iraola G."/>
            <person name="Ferres I."/>
            <person name="Bierque E."/>
            <person name="Girault D."/>
            <person name="Soupe-Gilbert M.-E."/>
            <person name="Picardeau M."/>
            <person name="Goarant C."/>
        </authorList>
    </citation>
    <scope>NUCLEOTIDE SEQUENCE [LARGE SCALE GENOMIC DNA]</scope>
    <source>
        <strain evidence="1 2">MCA1-C-A1</strain>
    </source>
</reference>
<evidence type="ECO:0008006" key="3">
    <source>
        <dbReference type="Google" id="ProtNLM"/>
    </source>
</evidence>
<keyword evidence="2" id="KW-1185">Reference proteome</keyword>
<evidence type="ECO:0000313" key="1">
    <source>
        <dbReference type="EMBL" id="PJZ26703.1"/>
    </source>
</evidence>
<evidence type="ECO:0000313" key="2">
    <source>
        <dbReference type="Proteomes" id="UP000232196"/>
    </source>
</evidence>
<sequence>MFLFREKSFAIVFQFILIFFSISSGVFAEKKSFVYYIEWKEVKGSRGYVVEIRKTEPPQELFLEKKVSENEIEFSLEAGTYEYRIAALNRFGKPSSYTPWTNFKVEQDRPKAVALAEKEEASKGIKTSKFVWIPGTGYYSKGERWKSYSIWTWFGVLAYLGNSERESGNILASKPLNDPMNIAILSLNLPSSFTLYFWQARENDKKEYEMHQSNQALIGGVAVLSVALSLWLENKLPQGDTVQFKVSPDRGGNLNTFANTGFSQNRWEVQYTRSF</sequence>
<gene>
    <name evidence="1" type="ORF">CH357_04215</name>
</gene>
<name>A0A2M9XGA1_9LEPT</name>
<accession>A0A2M9XGA1</accession>
<organism evidence="1 2">
    <name type="scientific">Leptospira hartskeerlii</name>
    <dbReference type="NCBI Taxonomy" id="2023177"/>
    <lineage>
        <taxon>Bacteria</taxon>
        <taxon>Pseudomonadati</taxon>
        <taxon>Spirochaetota</taxon>
        <taxon>Spirochaetia</taxon>
        <taxon>Leptospirales</taxon>
        <taxon>Leptospiraceae</taxon>
        <taxon>Leptospira</taxon>
    </lineage>
</organism>
<dbReference type="AlphaFoldDB" id="A0A2M9XGA1"/>
<dbReference type="SUPFAM" id="SSF49265">
    <property type="entry name" value="Fibronectin type III"/>
    <property type="match status" value="1"/>
</dbReference>
<dbReference type="EMBL" id="NPDN01000002">
    <property type="protein sequence ID" value="PJZ26703.1"/>
    <property type="molecule type" value="Genomic_DNA"/>
</dbReference>
<dbReference type="InterPro" id="IPR003961">
    <property type="entry name" value="FN3_dom"/>
</dbReference>
<protein>
    <recommendedName>
        <fullName evidence="3">Fibronectin type-III domain-containing protein</fullName>
    </recommendedName>
</protein>